<evidence type="ECO:0000313" key="2">
    <source>
        <dbReference type="Proteomes" id="UP000070107"/>
    </source>
</evidence>
<evidence type="ECO:0000313" key="1">
    <source>
        <dbReference type="EMBL" id="KXF76516.1"/>
    </source>
</evidence>
<dbReference type="OrthoDB" id="20942at2"/>
<dbReference type="STRING" id="1494590.ATN84_10620"/>
<dbReference type="InterPro" id="IPR018727">
    <property type="entry name" value="DUF2267"/>
</dbReference>
<dbReference type="AlphaFoldDB" id="A0A135HTJ4"/>
<dbReference type="Pfam" id="PF10025">
    <property type="entry name" value="DUF2267"/>
    <property type="match status" value="1"/>
</dbReference>
<accession>A0A135HTJ4</accession>
<evidence type="ECO:0008006" key="3">
    <source>
        <dbReference type="Google" id="ProtNLM"/>
    </source>
</evidence>
<dbReference type="EMBL" id="LNTU01000023">
    <property type="protein sequence ID" value="KXF76516.1"/>
    <property type="molecule type" value="Genomic_DNA"/>
</dbReference>
<name>A0A135HTJ4_9HYPH</name>
<organism evidence="1 2">
    <name type="scientific">Paramesorhizobium deserti</name>
    <dbReference type="NCBI Taxonomy" id="1494590"/>
    <lineage>
        <taxon>Bacteria</taxon>
        <taxon>Pseudomonadati</taxon>
        <taxon>Pseudomonadota</taxon>
        <taxon>Alphaproteobacteria</taxon>
        <taxon>Hyphomicrobiales</taxon>
        <taxon>Phyllobacteriaceae</taxon>
        <taxon>Paramesorhizobium</taxon>
    </lineage>
</organism>
<gene>
    <name evidence="1" type="ORF">ATN84_10620</name>
</gene>
<dbReference type="RefSeq" id="WP_068882088.1">
    <property type="nucleotide sequence ID" value="NZ_LNTU01000023.1"/>
</dbReference>
<dbReference type="Proteomes" id="UP000070107">
    <property type="component" value="Unassembled WGS sequence"/>
</dbReference>
<sequence>MTVPMEYRLASQKFEAFLGEAAEEAGLTTRNQAYTMVQGVLLAFRRRLTLEEGIIFAQVLPSMLRALFISDWDPHELRTQGWERTVLTREVQQLRRYHNLSPDTAIRDVAVVLRRHVDEAAFERCLAHLPPPARDFWSPTAI</sequence>
<protein>
    <recommendedName>
        <fullName evidence="3">DUF2267 domain-containing protein</fullName>
    </recommendedName>
</protein>
<proteinExistence type="predicted"/>
<dbReference type="Gene3D" id="1.10.490.110">
    <property type="entry name" value="Uncharacterized conserved protein DUF2267"/>
    <property type="match status" value="1"/>
</dbReference>
<reference evidence="1 2" key="1">
    <citation type="submission" date="2015-11" db="EMBL/GenBank/DDBJ databases">
        <title>Draft genome sequence of Paramesorhizobium deserti A-3-E, a strain highly resistant to diverse beta-lactam antibiotics.</title>
        <authorList>
            <person name="Lv R."/>
            <person name="Yang X."/>
            <person name="Fang N."/>
            <person name="Guo J."/>
            <person name="Luo X."/>
            <person name="Peng F."/>
            <person name="Yang R."/>
            <person name="Cui Y."/>
            <person name="Fang C."/>
            <person name="Song Y."/>
        </authorList>
    </citation>
    <scope>NUCLEOTIDE SEQUENCE [LARGE SCALE GENOMIC DNA]</scope>
    <source>
        <strain evidence="1 2">A-3-E</strain>
    </source>
</reference>
<comment type="caution">
    <text evidence="1">The sequence shown here is derived from an EMBL/GenBank/DDBJ whole genome shotgun (WGS) entry which is preliminary data.</text>
</comment>
<dbReference type="InterPro" id="IPR038282">
    <property type="entry name" value="DUF2267_sf"/>
</dbReference>
<keyword evidence="2" id="KW-1185">Reference proteome</keyword>